<dbReference type="EMBL" id="CAMGYJ010000002">
    <property type="protein sequence ID" value="CAI0378822.1"/>
    <property type="molecule type" value="Genomic_DNA"/>
</dbReference>
<dbReference type="Proteomes" id="UP001154282">
    <property type="component" value="Unassembled WGS sequence"/>
</dbReference>
<organism evidence="1 2">
    <name type="scientific">Linum tenue</name>
    <dbReference type="NCBI Taxonomy" id="586396"/>
    <lineage>
        <taxon>Eukaryota</taxon>
        <taxon>Viridiplantae</taxon>
        <taxon>Streptophyta</taxon>
        <taxon>Embryophyta</taxon>
        <taxon>Tracheophyta</taxon>
        <taxon>Spermatophyta</taxon>
        <taxon>Magnoliopsida</taxon>
        <taxon>eudicotyledons</taxon>
        <taxon>Gunneridae</taxon>
        <taxon>Pentapetalae</taxon>
        <taxon>rosids</taxon>
        <taxon>fabids</taxon>
        <taxon>Malpighiales</taxon>
        <taxon>Linaceae</taxon>
        <taxon>Linum</taxon>
    </lineage>
</organism>
<comment type="caution">
    <text evidence="1">The sequence shown here is derived from an EMBL/GenBank/DDBJ whole genome shotgun (WGS) entry which is preliminary data.</text>
</comment>
<proteinExistence type="predicted"/>
<reference evidence="1" key="1">
    <citation type="submission" date="2022-08" db="EMBL/GenBank/DDBJ databases">
        <authorList>
            <person name="Gutierrez-Valencia J."/>
        </authorList>
    </citation>
    <scope>NUCLEOTIDE SEQUENCE</scope>
</reference>
<keyword evidence="2" id="KW-1185">Reference proteome</keyword>
<gene>
    <name evidence="1" type="ORF">LITE_LOCUS2033</name>
</gene>
<evidence type="ECO:0000313" key="2">
    <source>
        <dbReference type="Proteomes" id="UP001154282"/>
    </source>
</evidence>
<sequence>MTLGPPVNEPSFRFVLPLAYMGDGSKVLFVQDNNKFVSYDLRGKKVEEVRVRGISHTCEVTVLAGSLVKLKSSSEGVANAGNLLVSAVNLVGIGVDENRC</sequence>
<evidence type="ECO:0000313" key="1">
    <source>
        <dbReference type="EMBL" id="CAI0378822.1"/>
    </source>
</evidence>
<dbReference type="AlphaFoldDB" id="A0AAV0H0L0"/>
<protein>
    <submittedName>
        <fullName evidence="1">Uncharacterized protein</fullName>
    </submittedName>
</protein>
<name>A0AAV0H0L0_9ROSI</name>
<accession>A0AAV0H0L0</accession>